<sequence>MSPDEGPRETDGAPDPGAADPPDADPTADAADDSSDSDPSGARVAGEEPTNSVSDSRAAGEEPAEPAPGSRTDDEDTLSTEKPHPSRGRARRHALLGVVGFAAVALVLRLVALGGRIFHWDEGRVGYWILRYHETGVHTYRPIVHGPFLPIVNDWLFALMPISDFAARLPVAVVGGLFPLAAWLFRERLRDTELVALAAVLALNPLVVYYSRFMRNDVLVAAFSVVALGFVVRGFDTGRLRYAFPATVALALAFTTKANALLYVLCFLGAGALLADHRLLDARARGESGRAVLARWRASIRERLLAHGPTPKGSLARVLGTGVGAVALFLVVTVFFYAPRPDLWGALANPAQLPGVVDAGTVGAGEKLFDTWGGGGHQDHPYLPYLGDLAETLVYGAPAVIAFGLVGLVVDRYGIRGDGPREIVTFATYWAVASLFGYPIATDIQAPWAAIHVVVPLAVPAAVGVAFVIDSAREALRARDAVSVGLAALVVLAALSGALAANAAYFNSTDEADKQVLQWAQPDNSLKPTIEVVGQVSAANDDGPDVLFVGSRPPGGDDEVFYVRNESSLSTAPPGGPSWHDRLPLPWYLERYGANVTSSAPDADMGETLSDPPPVVIAKDYDRNAVSRELSGYSAFEHEFRLWGDSVVVFVENDHLERVAPDRVSETRAAGE</sequence>
<dbReference type="Proteomes" id="UP001597092">
    <property type="component" value="Unassembled WGS sequence"/>
</dbReference>
<feature type="transmembrane region" description="Helical" evidence="2">
    <location>
        <begin position="423"/>
        <end position="441"/>
    </location>
</feature>
<feature type="compositionally biased region" description="Low complexity" evidence="1">
    <location>
        <begin position="13"/>
        <end position="29"/>
    </location>
</feature>
<feature type="transmembrane region" description="Helical" evidence="2">
    <location>
        <begin position="318"/>
        <end position="338"/>
    </location>
</feature>
<keyword evidence="2" id="KW-0472">Membrane</keyword>
<feature type="transmembrane region" description="Helical" evidence="2">
    <location>
        <begin position="218"/>
        <end position="235"/>
    </location>
</feature>
<feature type="transmembrane region" description="Helical" evidence="2">
    <location>
        <begin position="165"/>
        <end position="185"/>
    </location>
</feature>
<comment type="caution">
    <text evidence="4">The sequence shown here is derived from an EMBL/GenBank/DDBJ whole genome shotgun (WGS) entry which is preliminary data.</text>
</comment>
<dbReference type="NCBIfam" id="TIGR03663">
    <property type="entry name" value="flippase activity-associated protein Agl23"/>
    <property type="match status" value="1"/>
</dbReference>
<dbReference type="InterPro" id="IPR016950">
    <property type="entry name" value="Manno-Trfase_MA4085_prd"/>
</dbReference>
<feature type="compositionally biased region" description="Basic and acidic residues" evidence="1">
    <location>
        <begin position="1"/>
        <end position="11"/>
    </location>
</feature>
<proteinExistence type="predicted"/>
<protein>
    <submittedName>
        <fullName evidence="4">Flippase activity-associated protein Agl23</fullName>
    </submittedName>
</protein>
<dbReference type="Pfam" id="PF13231">
    <property type="entry name" value="PMT_2"/>
    <property type="match status" value="1"/>
</dbReference>
<organism evidence="4 5">
    <name type="scientific">Halobellus litoreus</name>
    <dbReference type="NCBI Taxonomy" id="755310"/>
    <lineage>
        <taxon>Archaea</taxon>
        <taxon>Methanobacteriati</taxon>
        <taxon>Methanobacteriota</taxon>
        <taxon>Stenosarchaea group</taxon>
        <taxon>Halobacteria</taxon>
        <taxon>Halobacteriales</taxon>
        <taxon>Haloferacaceae</taxon>
        <taxon>Halobellus</taxon>
    </lineage>
</organism>
<dbReference type="PIRSF" id="PIRSF030218">
    <property type="entry name" value="Mannosyltr_MA4085_prd"/>
    <property type="match status" value="1"/>
</dbReference>
<feature type="transmembrane region" description="Helical" evidence="2">
    <location>
        <begin position="447"/>
        <end position="469"/>
    </location>
</feature>
<keyword evidence="2" id="KW-0812">Transmembrane</keyword>
<dbReference type="AlphaFoldDB" id="A0ABD6DX34"/>
<dbReference type="InterPro" id="IPR038731">
    <property type="entry name" value="RgtA/B/C-like"/>
</dbReference>
<dbReference type="RefSeq" id="WP_256307352.1">
    <property type="nucleotide sequence ID" value="NZ_JANHAW010000002.1"/>
</dbReference>
<keyword evidence="5" id="KW-1185">Reference proteome</keyword>
<evidence type="ECO:0000259" key="3">
    <source>
        <dbReference type="Pfam" id="PF13231"/>
    </source>
</evidence>
<keyword evidence="2" id="KW-1133">Transmembrane helix</keyword>
<feature type="transmembrane region" description="Helical" evidence="2">
    <location>
        <begin position="392"/>
        <end position="411"/>
    </location>
</feature>
<feature type="domain" description="Glycosyltransferase RgtA/B/C/D-like" evidence="3">
    <location>
        <begin position="145"/>
        <end position="278"/>
    </location>
</feature>
<feature type="region of interest" description="Disordered" evidence="1">
    <location>
        <begin position="1"/>
        <end position="89"/>
    </location>
</feature>
<dbReference type="EMBL" id="JBHUDP010000006">
    <property type="protein sequence ID" value="MFD1686856.1"/>
    <property type="molecule type" value="Genomic_DNA"/>
</dbReference>
<dbReference type="PANTHER" id="PTHR41710:SF2">
    <property type="entry name" value="GLYCOSYL TRANSFERASE FAMILY 39_83 DOMAIN-CONTAINING PROTEIN"/>
    <property type="match status" value="1"/>
</dbReference>
<evidence type="ECO:0000256" key="1">
    <source>
        <dbReference type="SAM" id="MobiDB-lite"/>
    </source>
</evidence>
<evidence type="ECO:0000313" key="5">
    <source>
        <dbReference type="Proteomes" id="UP001597092"/>
    </source>
</evidence>
<feature type="transmembrane region" description="Helical" evidence="2">
    <location>
        <begin position="94"/>
        <end position="118"/>
    </location>
</feature>
<dbReference type="InterPro" id="IPR019962">
    <property type="entry name" value="CHP03663"/>
</dbReference>
<accession>A0ABD6DX34</accession>
<dbReference type="PANTHER" id="PTHR41710">
    <property type="entry name" value="GLYCOSYL TRANSFERASE, FAMILY 39"/>
    <property type="match status" value="1"/>
</dbReference>
<reference evidence="4 5" key="1">
    <citation type="journal article" date="2019" name="Int. J. Syst. Evol. Microbiol.">
        <title>The Global Catalogue of Microorganisms (GCM) 10K type strain sequencing project: providing services to taxonomists for standard genome sequencing and annotation.</title>
        <authorList>
            <consortium name="The Broad Institute Genomics Platform"/>
            <consortium name="The Broad Institute Genome Sequencing Center for Infectious Disease"/>
            <person name="Wu L."/>
            <person name="Ma J."/>
        </authorList>
    </citation>
    <scope>NUCLEOTIDE SEQUENCE [LARGE SCALE GENOMIC DNA]</scope>
    <source>
        <strain evidence="4 5">CGMCC 1.10387</strain>
    </source>
</reference>
<feature type="transmembrane region" description="Helical" evidence="2">
    <location>
        <begin position="262"/>
        <end position="280"/>
    </location>
</feature>
<gene>
    <name evidence="4" type="ORF">ACFSAS_14675</name>
</gene>
<evidence type="ECO:0000256" key="2">
    <source>
        <dbReference type="SAM" id="Phobius"/>
    </source>
</evidence>
<name>A0ABD6DX34_9EURY</name>
<evidence type="ECO:0000313" key="4">
    <source>
        <dbReference type="EMBL" id="MFD1686856.1"/>
    </source>
</evidence>
<feature type="transmembrane region" description="Helical" evidence="2">
    <location>
        <begin position="481"/>
        <end position="506"/>
    </location>
</feature>